<dbReference type="Pfam" id="PF00850">
    <property type="entry name" value="Hist_deacetyl"/>
    <property type="match status" value="1"/>
</dbReference>
<evidence type="ECO:0000259" key="6">
    <source>
        <dbReference type="Pfam" id="PF00850"/>
    </source>
</evidence>
<dbReference type="SUPFAM" id="SSF52768">
    <property type="entry name" value="Arginase/deacetylase"/>
    <property type="match status" value="1"/>
</dbReference>
<comment type="pathway">
    <text evidence="1">Ketone degradation; acetoin degradation.</text>
</comment>
<dbReference type="GO" id="GO:0004407">
    <property type="term" value="F:histone deacetylase activity"/>
    <property type="evidence" value="ECO:0007669"/>
    <property type="project" value="InterPro"/>
</dbReference>
<reference evidence="7 8" key="1">
    <citation type="submission" date="2017-10" db="EMBL/GenBank/DDBJ databases">
        <title>Novel microbial diversity and functional potential in the marine mammal oral microbiome.</title>
        <authorList>
            <person name="Dudek N.K."/>
            <person name="Sun C.L."/>
            <person name="Burstein D."/>
            <person name="Kantor R.S."/>
            <person name="Aliaga Goltsman D.S."/>
            <person name="Bik E.M."/>
            <person name="Thomas B.C."/>
            <person name="Banfield J.F."/>
            <person name="Relman D.A."/>
        </authorList>
    </citation>
    <scope>NUCLEOTIDE SEQUENCE [LARGE SCALE GENOMIC DNA]</scope>
    <source>
        <strain evidence="7">DOLZORAL124_49_17</strain>
    </source>
</reference>
<gene>
    <name evidence="7" type="ORF">CSB45_03400</name>
</gene>
<evidence type="ECO:0000256" key="4">
    <source>
        <dbReference type="ARBA" id="ARBA00022627"/>
    </source>
</evidence>
<sequence length="392" mass="44581">MQSIYTMKNVFIYSNEFEKFAYDSSHPLQPLRFKLTYELAKSYGLFKSSQERVVKPKPCAVDDLLSVHSIDYIEAVEHYNPDMPEWDMQAYGLNTLDNPVFPQVYTWSLLSVGASLQATKLVESGEAEVAFNIGGGQHHAFRNRASGFCYFNDIAIAVQYLLDKGYRVAYVDIDAHHGDGVQSIFYRSDRVLTISLHQSGFYAFPGTGFEREIGEEEGEGYTVNIPLLQGSDDEVFYYAFYEIVPLLLRAFQPDVLLTQLGADSLRTDPLASLDVTTRGFCRVVEGLKELSPGKWIAFGGGGYDVFNVPRAWTLAWGIMNETELPDSLPRHYKKVLRKLGIIEEKKPRLPYEHLQDKHYQSDLKTKIHMLIELEKTINYIKNHQLALISGKS</sequence>
<dbReference type="InterPro" id="IPR000286">
    <property type="entry name" value="HDACs"/>
</dbReference>
<keyword evidence="4" id="KW-0006">Acetoin catabolism</keyword>
<evidence type="ECO:0000256" key="1">
    <source>
        <dbReference type="ARBA" id="ARBA00005101"/>
    </source>
</evidence>
<evidence type="ECO:0000256" key="5">
    <source>
        <dbReference type="ARBA" id="ARBA00022801"/>
    </source>
</evidence>
<dbReference type="PANTHER" id="PTHR10625">
    <property type="entry name" value="HISTONE DEACETYLASE HDAC1-RELATED"/>
    <property type="match status" value="1"/>
</dbReference>
<dbReference type="InterPro" id="IPR023696">
    <property type="entry name" value="Ureohydrolase_dom_sf"/>
</dbReference>
<dbReference type="PIRSF" id="PIRSF037913">
    <property type="entry name" value="His_deacetylse_1"/>
    <property type="match status" value="1"/>
</dbReference>
<name>A0A2G6E947_9BACT</name>
<dbReference type="InterPro" id="IPR037138">
    <property type="entry name" value="His_deacetylse_dom_sf"/>
</dbReference>
<dbReference type="InterPro" id="IPR003085">
    <property type="entry name" value="AcuC"/>
</dbReference>
<dbReference type="Gene3D" id="3.40.800.20">
    <property type="entry name" value="Histone deacetylase domain"/>
    <property type="match status" value="1"/>
</dbReference>
<dbReference type="GO" id="GO:0040029">
    <property type="term" value="P:epigenetic regulation of gene expression"/>
    <property type="evidence" value="ECO:0007669"/>
    <property type="project" value="TreeGrafter"/>
</dbReference>
<proteinExistence type="inferred from homology"/>
<keyword evidence="5" id="KW-0378">Hydrolase</keyword>
<dbReference type="GO" id="GO:0045150">
    <property type="term" value="P:acetoin catabolic process"/>
    <property type="evidence" value="ECO:0007669"/>
    <property type="project" value="UniProtKB-UniPathway"/>
</dbReference>
<accession>A0A2G6E947</accession>
<feature type="domain" description="Histone deacetylase" evidence="6">
    <location>
        <begin position="26"/>
        <end position="317"/>
    </location>
</feature>
<dbReference type="PRINTS" id="PR01270">
    <property type="entry name" value="HDASUPER"/>
</dbReference>
<dbReference type="PANTHER" id="PTHR10625:SF10">
    <property type="entry name" value="HISTONE DEACETYLASE HDAC1"/>
    <property type="match status" value="1"/>
</dbReference>
<dbReference type="PRINTS" id="PR01271">
    <property type="entry name" value="HISDACETLASE"/>
</dbReference>
<dbReference type="AlphaFoldDB" id="A0A2G6E947"/>
<dbReference type="Proteomes" id="UP000229740">
    <property type="component" value="Unassembled WGS sequence"/>
</dbReference>
<evidence type="ECO:0000256" key="2">
    <source>
        <dbReference type="ARBA" id="ARBA00005947"/>
    </source>
</evidence>
<dbReference type="InterPro" id="IPR003084">
    <property type="entry name" value="HDAC_I/II"/>
</dbReference>
<protein>
    <recommendedName>
        <fullName evidence="3">Acetoin utilization protein AcuC</fullName>
    </recommendedName>
</protein>
<comment type="caution">
    <text evidence="7">The sequence shown here is derived from an EMBL/GenBank/DDBJ whole genome shotgun (WGS) entry which is preliminary data.</text>
</comment>
<evidence type="ECO:0000256" key="3">
    <source>
        <dbReference type="ARBA" id="ARBA00020218"/>
    </source>
</evidence>
<dbReference type="InterPro" id="IPR023801">
    <property type="entry name" value="His_deacetylse_dom"/>
</dbReference>
<dbReference type="UniPathway" id="UPA00040"/>
<evidence type="ECO:0000313" key="7">
    <source>
        <dbReference type="EMBL" id="PID58603.1"/>
    </source>
</evidence>
<evidence type="ECO:0000313" key="8">
    <source>
        <dbReference type="Proteomes" id="UP000229740"/>
    </source>
</evidence>
<comment type="similarity">
    <text evidence="2">Belongs to the histone deacetylase family.</text>
</comment>
<dbReference type="EMBL" id="PDPS01000022">
    <property type="protein sequence ID" value="PID58603.1"/>
    <property type="molecule type" value="Genomic_DNA"/>
</dbReference>
<dbReference type="GO" id="GO:0016787">
    <property type="term" value="F:hydrolase activity"/>
    <property type="evidence" value="ECO:0007669"/>
    <property type="project" value="UniProtKB-KW"/>
</dbReference>
<organism evidence="7 8">
    <name type="scientific">candidate division KSB3 bacterium</name>
    <dbReference type="NCBI Taxonomy" id="2044937"/>
    <lineage>
        <taxon>Bacteria</taxon>
        <taxon>candidate division KSB3</taxon>
    </lineage>
</organism>
<dbReference type="CDD" id="cd09994">
    <property type="entry name" value="HDAC_AcuC_like"/>
    <property type="match status" value="1"/>
</dbReference>